<organism evidence="2 3">
    <name type="scientific">Lactobacillus johnsonii</name>
    <dbReference type="NCBI Taxonomy" id="33959"/>
    <lineage>
        <taxon>Bacteria</taxon>
        <taxon>Bacillati</taxon>
        <taxon>Bacillota</taxon>
        <taxon>Bacilli</taxon>
        <taxon>Lactobacillales</taxon>
        <taxon>Lactobacillaceae</taxon>
        <taxon>Lactobacillus</taxon>
    </lineage>
</organism>
<keyword evidence="1" id="KW-0812">Transmembrane</keyword>
<dbReference type="AlphaFoldDB" id="A0A9X7XVG3"/>
<accession>A0A9X7XVG3</accession>
<proteinExistence type="predicted"/>
<dbReference type="EMBL" id="CP040855">
    <property type="protein sequence ID" value="QIA88488.1"/>
    <property type="molecule type" value="Genomic_DNA"/>
</dbReference>
<evidence type="ECO:0000313" key="2">
    <source>
        <dbReference type="EMBL" id="QIA88488.1"/>
    </source>
</evidence>
<keyword evidence="1" id="KW-0472">Membrane</keyword>
<keyword evidence="2" id="KW-0614">Plasmid</keyword>
<evidence type="ECO:0000313" key="3">
    <source>
        <dbReference type="Proteomes" id="UP000464749"/>
    </source>
</evidence>
<sequence length="164" mass="18789">MKKVWPKDRKTIVEGIKENKEAFWLGLALILSIGVGVTLLLSGVYETKSTSDKEYMVKTITTTKFQTKENFVELKKKSNKIGLVKVKYKGQIYNANVVEEPVKSKAKLLYRYNLIKYKGKLMDPNKVPIMTRIANNLFDSMGREDEVIINTSPTTTPKWQNPNQ</sequence>
<feature type="transmembrane region" description="Helical" evidence="1">
    <location>
        <begin position="21"/>
        <end position="45"/>
    </location>
</feature>
<evidence type="ECO:0000256" key="1">
    <source>
        <dbReference type="SAM" id="Phobius"/>
    </source>
</evidence>
<reference evidence="2 3" key="1">
    <citation type="submission" date="2019-06" db="EMBL/GenBank/DDBJ databases">
        <title>Whole genome sequencing of Lactobacillus johnsonii strain G2A.</title>
        <authorList>
            <person name="Conlan S."/>
            <person name="Thomas P.J."/>
            <person name="Mullikin J."/>
            <person name="Singer J."/>
            <person name="Weaver C."/>
            <person name="Segre J.A."/>
        </authorList>
    </citation>
    <scope>NUCLEOTIDE SEQUENCE [LARGE SCALE GENOMIC DNA]</scope>
    <source>
        <strain evidence="2 3">G2A</strain>
        <plasmid evidence="2 3">unnamed1</plasmid>
    </source>
</reference>
<dbReference type="Proteomes" id="UP000464749">
    <property type="component" value="Plasmid unnamed1"/>
</dbReference>
<protein>
    <submittedName>
        <fullName evidence="2">Uncharacterized protein</fullName>
    </submittedName>
</protein>
<dbReference type="RefSeq" id="WP_163588840.1">
    <property type="nucleotide sequence ID" value="NZ_CP040855.1"/>
</dbReference>
<geneLocation type="plasmid" evidence="2 3">
    <name>unnamed1</name>
</geneLocation>
<gene>
    <name evidence="2" type="ORF">FEE39_09570</name>
</gene>
<keyword evidence="1" id="KW-1133">Transmembrane helix</keyword>
<name>A0A9X7XVG3_LACJH</name>